<reference evidence="1 2" key="1">
    <citation type="submission" date="2023-09" db="EMBL/GenBank/DDBJ databases">
        <title>Nesidiocoris tenuis whole genome shotgun sequence.</title>
        <authorList>
            <person name="Shibata T."/>
            <person name="Shimoda M."/>
            <person name="Kobayashi T."/>
            <person name="Uehara T."/>
        </authorList>
    </citation>
    <scope>NUCLEOTIDE SEQUENCE [LARGE SCALE GENOMIC DNA]</scope>
    <source>
        <strain evidence="1 2">Japan</strain>
    </source>
</reference>
<evidence type="ECO:0000313" key="2">
    <source>
        <dbReference type="Proteomes" id="UP001307889"/>
    </source>
</evidence>
<keyword evidence="2" id="KW-1185">Reference proteome</keyword>
<dbReference type="Proteomes" id="UP001307889">
    <property type="component" value="Chromosome 12"/>
</dbReference>
<sequence>MASLWKNVAPYGARRLIQSSAGRTEHPSRWVRTVTWQTSILAVGDPVLNGGLLEVAKDSWDPQKIIGYYNYGTERKEGRRSLCSREKQVRSAETEEA</sequence>
<name>A0ABN7B8U1_9HEMI</name>
<evidence type="ECO:0000313" key="1">
    <source>
        <dbReference type="EMBL" id="BET00674.1"/>
    </source>
</evidence>
<gene>
    <name evidence="1" type="ORF">NTJ_13490</name>
</gene>
<proteinExistence type="predicted"/>
<protein>
    <submittedName>
        <fullName evidence="1">Uncharacterized protein</fullName>
    </submittedName>
</protein>
<accession>A0ABN7B8U1</accession>
<organism evidence="1 2">
    <name type="scientific">Nesidiocoris tenuis</name>
    <dbReference type="NCBI Taxonomy" id="355587"/>
    <lineage>
        <taxon>Eukaryota</taxon>
        <taxon>Metazoa</taxon>
        <taxon>Ecdysozoa</taxon>
        <taxon>Arthropoda</taxon>
        <taxon>Hexapoda</taxon>
        <taxon>Insecta</taxon>
        <taxon>Pterygota</taxon>
        <taxon>Neoptera</taxon>
        <taxon>Paraneoptera</taxon>
        <taxon>Hemiptera</taxon>
        <taxon>Heteroptera</taxon>
        <taxon>Panheteroptera</taxon>
        <taxon>Cimicomorpha</taxon>
        <taxon>Miridae</taxon>
        <taxon>Dicyphina</taxon>
        <taxon>Nesidiocoris</taxon>
    </lineage>
</organism>
<dbReference type="EMBL" id="AP028920">
    <property type="protein sequence ID" value="BET00674.1"/>
    <property type="molecule type" value="Genomic_DNA"/>
</dbReference>